<sequence>MKAALIGAGQIARQHLACLNTLPGVELAAICDLSPATAEAAAERYAIPSWFTDHRAMLEQVRPDVVHVTTPPTSHFRLAMDALEAGAHVIVEKPATSTFEELETLTRRAKEKGRHVVEDYNYVFNQAPQEILRRIETGEFGAVTHVDVLICLDILGPDGFADPNSPHPALNLAGGAIADFLPHLASLSHVFVGSHRSVQTVWSKRKPSPLPFDEFRSVVEAERGTATLGFSASAQPDAFWLRVYGERMQATANLFETRLTFDGPRNVPKPLRPFFSGLEEGSDIRRAALSTLLRKFKGPGAYEGLWECLARTYQALAAEASLPITGEDVLAVNRMVEAMKPREQGHMGEQRI</sequence>
<evidence type="ECO:0000256" key="1">
    <source>
        <dbReference type="ARBA" id="ARBA00023002"/>
    </source>
</evidence>
<evidence type="ECO:0000313" key="4">
    <source>
        <dbReference type="Proteomes" id="UP001431010"/>
    </source>
</evidence>
<keyword evidence="4" id="KW-1185">Reference proteome</keyword>
<dbReference type="InterPro" id="IPR036291">
    <property type="entry name" value="NAD(P)-bd_dom_sf"/>
</dbReference>
<reference evidence="3" key="1">
    <citation type="journal article" date="2024" name="Antonie Van Leeuwenhoek">
        <title>Bradyrhizobium ontarionense sp. nov., a novel bacterial symbiont isolated from Aeschynomene indica (Indian jointvetch), harbours photosynthesis, nitrogen fixation and nitrous oxide (N2O) reductase genes.</title>
        <authorList>
            <person name="Bromfield E.S.P."/>
            <person name="Cloutier S."/>
        </authorList>
    </citation>
    <scope>NUCLEOTIDE SEQUENCE</scope>
    <source>
        <strain evidence="3">A19</strain>
    </source>
</reference>
<dbReference type="PANTHER" id="PTHR43818:SF11">
    <property type="entry name" value="BCDNA.GH03377"/>
    <property type="match status" value="1"/>
</dbReference>
<dbReference type="InterPro" id="IPR050463">
    <property type="entry name" value="Gfo/Idh/MocA_oxidrdct_glycsds"/>
</dbReference>
<keyword evidence="1" id="KW-0560">Oxidoreductase</keyword>
<feature type="domain" description="Gfo/Idh/MocA-like oxidoreductase N-terminal" evidence="2">
    <location>
        <begin position="2"/>
        <end position="118"/>
    </location>
</feature>
<name>A0ABY3RBP1_9BRAD</name>
<proteinExistence type="predicted"/>
<dbReference type="SUPFAM" id="SSF55347">
    <property type="entry name" value="Glyceraldehyde-3-phosphate dehydrogenase-like, C-terminal domain"/>
    <property type="match status" value="1"/>
</dbReference>
<organism evidence="3 4">
    <name type="scientific">Bradyrhizobium ontarionense</name>
    <dbReference type="NCBI Taxonomy" id="2898149"/>
    <lineage>
        <taxon>Bacteria</taxon>
        <taxon>Pseudomonadati</taxon>
        <taxon>Pseudomonadota</taxon>
        <taxon>Alphaproteobacteria</taxon>
        <taxon>Hyphomicrobiales</taxon>
        <taxon>Nitrobacteraceae</taxon>
        <taxon>Bradyrhizobium</taxon>
    </lineage>
</organism>
<evidence type="ECO:0000259" key="2">
    <source>
        <dbReference type="Pfam" id="PF01408"/>
    </source>
</evidence>
<dbReference type="RefSeq" id="WP_231322051.1">
    <property type="nucleotide sequence ID" value="NZ_CP088156.1"/>
</dbReference>
<dbReference type="Proteomes" id="UP001431010">
    <property type="component" value="Chromosome"/>
</dbReference>
<dbReference type="EMBL" id="CP088156">
    <property type="protein sequence ID" value="UFZ04780.1"/>
    <property type="molecule type" value="Genomic_DNA"/>
</dbReference>
<gene>
    <name evidence="3" type="ORF">LQG66_00150</name>
</gene>
<dbReference type="PANTHER" id="PTHR43818">
    <property type="entry name" value="BCDNA.GH03377"/>
    <property type="match status" value="1"/>
</dbReference>
<dbReference type="InterPro" id="IPR000683">
    <property type="entry name" value="Gfo/Idh/MocA-like_OxRdtase_N"/>
</dbReference>
<dbReference type="Pfam" id="PF01408">
    <property type="entry name" value="GFO_IDH_MocA"/>
    <property type="match status" value="1"/>
</dbReference>
<dbReference type="SUPFAM" id="SSF51735">
    <property type="entry name" value="NAD(P)-binding Rossmann-fold domains"/>
    <property type="match status" value="1"/>
</dbReference>
<protein>
    <submittedName>
        <fullName evidence="3">Gfo/Idh/MocA family oxidoreductase</fullName>
    </submittedName>
</protein>
<accession>A0ABY3RBP1</accession>
<dbReference type="Gene3D" id="3.40.50.720">
    <property type="entry name" value="NAD(P)-binding Rossmann-like Domain"/>
    <property type="match status" value="1"/>
</dbReference>
<dbReference type="Gene3D" id="3.30.360.10">
    <property type="entry name" value="Dihydrodipicolinate Reductase, domain 2"/>
    <property type="match status" value="1"/>
</dbReference>
<evidence type="ECO:0000313" key="3">
    <source>
        <dbReference type="EMBL" id="UFZ04780.1"/>
    </source>
</evidence>